<keyword evidence="3" id="KW-1185">Reference proteome</keyword>
<evidence type="ECO:0000256" key="1">
    <source>
        <dbReference type="SAM" id="SignalP"/>
    </source>
</evidence>
<name>A0A3M7Q3T3_BRAPC</name>
<dbReference type="Proteomes" id="UP000276133">
    <property type="component" value="Unassembled WGS sequence"/>
</dbReference>
<sequence>MFVFVTLLVAASRVFQFPAVQLRSMGLPKLPNRDEIKLQIIKHHDFFLDVSKFIDLIYFKFGKYFNKLNKVDKFKSRSFSVKELINLEKRDRKC</sequence>
<comment type="caution">
    <text evidence="2">The sequence shown here is derived from an EMBL/GenBank/DDBJ whole genome shotgun (WGS) entry which is preliminary data.</text>
</comment>
<feature type="signal peptide" evidence="1">
    <location>
        <begin position="1"/>
        <end position="16"/>
    </location>
</feature>
<evidence type="ECO:0000313" key="2">
    <source>
        <dbReference type="EMBL" id="RNA05869.1"/>
    </source>
</evidence>
<accession>A0A3M7Q3T3</accession>
<proteinExistence type="predicted"/>
<protein>
    <submittedName>
        <fullName evidence="2">Uncharacterized protein</fullName>
    </submittedName>
</protein>
<keyword evidence="1" id="KW-0732">Signal</keyword>
<organism evidence="2 3">
    <name type="scientific">Brachionus plicatilis</name>
    <name type="common">Marine rotifer</name>
    <name type="synonym">Brachionus muelleri</name>
    <dbReference type="NCBI Taxonomy" id="10195"/>
    <lineage>
        <taxon>Eukaryota</taxon>
        <taxon>Metazoa</taxon>
        <taxon>Spiralia</taxon>
        <taxon>Gnathifera</taxon>
        <taxon>Rotifera</taxon>
        <taxon>Eurotatoria</taxon>
        <taxon>Monogononta</taxon>
        <taxon>Pseudotrocha</taxon>
        <taxon>Ploima</taxon>
        <taxon>Brachionidae</taxon>
        <taxon>Brachionus</taxon>
    </lineage>
</organism>
<dbReference type="EMBL" id="REGN01007565">
    <property type="protein sequence ID" value="RNA05869.1"/>
    <property type="molecule type" value="Genomic_DNA"/>
</dbReference>
<gene>
    <name evidence="2" type="ORF">BpHYR1_005016</name>
</gene>
<dbReference type="AlphaFoldDB" id="A0A3M7Q3T3"/>
<reference evidence="2 3" key="1">
    <citation type="journal article" date="2018" name="Sci. Rep.">
        <title>Genomic signatures of local adaptation to the degree of environmental predictability in rotifers.</title>
        <authorList>
            <person name="Franch-Gras L."/>
            <person name="Hahn C."/>
            <person name="Garcia-Roger E.M."/>
            <person name="Carmona M.J."/>
            <person name="Serra M."/>
            <person name="Gomez A."/>
        </authorList>
    </citation>
    <scope>NUCLEOTIDE SEQUENCE [LARGE SCALE GENOMIC DNA]</scope>
    <source>
        <strain evidence="2">HYR1</strain>
    </source>
</reference>
<evidence type="ECO:0000313" key="3">
    <source>
        <dbReference type="Proteomes" id="UP000276133"/>
    </source>
</evidence>
<feature type="chain" id="PRO_5018276380" evidence="1">
    <location>
        <begin position="17"/>
        <end position="94"/>
    </location>
</feature>